<evidence type="ECO:0000256" key="1">
    <source>
        <dbReference type="SAM" id="SignalP"/>
    </source>
</evidence>
<protein>
    <submittedName>
        <fullName evidence="2">Putative secreted protein</fullName>
    </submittedName>
</protein>
<proteinExistence type="predicted"/>
<accession>A0A6B0UKA4</accession>
<feature type="signal peptide" evidence="1">
    <location>
        <begin position="1"/>
        <end position="21"/>
    </location>
</feature>
<evidence type="ECO:0000313" key="2">
    <source>
        <dbReference type="EMBL" id="MXU90086.1"/>
    </source>
</evidence>
<dbReference type="AlphaFoldDB" id="A0A6B0UKA4"/>
<reference evidence="2" key="1">
    <citation type="submission" date="2019-12" db="EMBL/GenBank/DDBJ databases">
        <title>An insight into the sialome of adult female Ixodes ricinus ticks feeding for 6 days.</title>
        <authorList>
            <person name="Perner J."/>
            <person name="Ribeiro J.M.C."/>
        </authorList>
    </citation>
    <scope>NUCLEOTIDE SEQUENCE</scope>
    <source>
        <strain evidence="2">Semi-engorged</strain>
        <tissue evidence="2">Salivary glands</tissue>
    </source>
</reference>
<dbReference type="EMBL" id="GIFC01008003">
    <property type="protein sequence ID" value="MXU90086.1"/>
    <property type="molecule type" value="Transcribed_RNA"/>
</dbReference>
<name>A0A6B0UKA4_IXORI</name>
<keyword evidence="1" id="KW-0732">Signal</keyword>
<organism evidence="2">
    <name type="scientific">Ixodes ricinus</name>
    <name type="common">Common tick</name>
    <name type="synonym">Acarus ricinus</name>
    <dbReference type="NCBI Taxonomy" id="34613"/>
    <lineage>
        <taxon>Eukaryota</taxon>
        <taxon>Metazoa</taxon>
        <taxon>Ecdysozoa</taxon>
        <taxon>Arthropoda</taxon>
        <taxon>Chelicerata</taxon>
        <taxon>Arachnida</taxon>
        <taxon>Acari</taxon>
        <taxon>Parasitiformes</taxon>
        <taxon>Ixodida</taxon>
        <taxon>Ixodoidea</taxon>
        <taxon>Ixodidae</taxon>
        <taxon>Ixodinae</taxon>
        <taxon>Ixodes</taxon>
    </lineage>
</organism>
<feature type="chain" id="PRO_5025376616" evidence="1">
    <location>
        <begin position="22"/>
        <end position="112"/>
    </location>
</feature>
<sequence>MRSRPFSSFFCLFYLCELGSACSRVGGAFPRKRYGQLCAGGWRGFRARFMRWRCVGISSATVRCVVVCYCVSCDEPDSSIGFSLVFGSTRWRSRSGNWRSSLTSESTRRRGG</sequence>